<comment type="caution">
    <text evidence="3">The sequence shown here is derived from an EMBL/GenBank/DDBJ whole genome shotgun (WGS) entry which is preliminary data.</text>
</comment>
<dbReference type="Gene3D" id="3.40.50.300">
    <property type="entry name" value="P-loop containing nucleotide triphosphate hydrolases"/>
    <property type="match status" value="1"/>
</dbReference>
<dbReference type="GO" id="GO:0005524">
    <property type="term" value="F:ATP binding"/>
    <property type="evidence" value="ECO:0007669"/>
    <property type="project" value="InterPro"/>
</dbReference>
<organism evidence="3 4">
    <name type="scientific">Knoellia remsis</name>
    <dbReference type="NCBI Taxonomy" id="407159"/>
    <lineage>
        <taxon>Bacteria</taxon>
        <taxon>Bacillati</taxon>
        <taxon>Actinomycetota</taxon>
        <taxon>Actinomycetes</taxon>
        <taxon>Micrococcales</taxon>
        <taxon>Intrasporangiaceae</taxon>
        <taxon>Knoellia</taxon>
    </lineage>
</organism>
<dbReference type="Pfam" id="PF13335">
    <property type="entry name" value="Mg_chelatase_C"/>
    <property type="match status" value="1"/>
</dbReference>
<keyword evidence="4" id="KW-1185">Reference proteome</keyword>
<dbReference type="InterPro" id="IPR027417">
    <property type="entry name" value="P-loop_NTPase"/>
</dbReference>
<dbReference type="Pfam" id="PF01078">
    <property type="entry name" value="Mg_chelatase"/>
    <property type="match status" value="1"/>
</dbReference>
<dbReference type="PANTHER" id="PTHR32039">
    <property type="entry name" value="MAGNESIUM-CHELATASE SUBUNIT CHLI"/>
    <property type="match status" value="1"/>
</dbReference>
<dbReference type="Proteomes" id="UP000237822">
    <property type="component" value="Unassembled WGS sequence"/>
</dbReference>
<evidence type="ECO:0000259" key="1">
    <source>
        <dbReference type="Pfam" id="PF01078"/>
    </source>
</evidence>
<feature type="domain" description="Magnesium chelatase ChlI-like catalytic" evidence="1">
    <location>
        <begin position="5"/>
        <end position="98"/>
    </location>
</feature>
<dbReference type="InterPro" id="IPR045006">
    <property type="entry name" value="CHLI-like"/>
</dbReference>
<protein>
    <submittedName>
        <fullName evidence="3">Magnesium chelatase family protein</fullName>
    </submittedName>
</protein>
<gene>
    <name evidence="3" type="ORF">BCF74_102152</name>
</gene>
<dbReference type="InterPro" id="IPR000523">
    <property type="entry name" value="Mg_chelatse_chII-like_cat_dom"/>
</dbReference>
<dbReference type="SUPFAM" id="SSF52540">
    <property type="entry name" value="P-loop containing nucleoside triphosphate hydrolases"/>
    <property type="match status" value="1"/>
</dbReference>
<feature type="domain" description="Mg chelatase-related protein C-terminal" evidence="2">
    <location>
        <begin position="106"/>
        <end position="203"/>
    </location>
</feature>
<dbReference type="AlphaFoldDB" id="A0A2T0UZG6"/>
<name>A0A2T0UZG6_9MICO</name>
<evidence type="ECO:0000313" key="4">
    <source>
        <dbReference type="Proteomes" id="UP000237822"/>
    </source>
</evidence>
<proteinExistence type="predicted"/>
<dbReference type="RefSeq" id="WP_245889159.1">
    <property type="nucleotide sequence ID" value="NZ_PVTI01000002.1"/>
</dbReference>
<dbReference type="InterPro" id="IPR025158">
    <property type="entry name" value="Mg_chelat-rel_C"/>
</dbReference>
<sequence length="209" mass="23227">MYFPFLDEAGEFKQSVLQQLRQPLESGVAMITRARQHLQLPARFQLVLATNPCPCGGAWRKGSDCSCSSLALRRYQSKLHGPLIDRVDIQVIVSPVSRAAFGDARGESSAQVLERVLAARGAQRERWAEHGWRTNAEVPGHVLRRQPWRLPSRVTGEIDRAHDEGRLTLRGYDRTLRLAWSAADLRGHTTPTVDDVGFAFTMRSGGAAA</sequence>
<dbReference type="EMBL" id="PVTI01000002">
    <property type="protein sequence ID" value="PRY63319.1"/>
    <property type="molecule type" value="Genomic_DNA"/>
</dbReference>
<reference evidence="3 4" key="1">
    <citation type="submission" date="2018-03" db="EMBL/GenBank/DDBJ databases">
        <title>Genomic Encyclopedia of Archaeal and Bacterial Type Strains, Phase II (KMG-II): from individual species to whole genera.</title>
        <authorList>
            <person name="Goeker M."/>
        </authorList>
    </citation>
    <scope>NUCLEOTIDE SEQUENCE [LARGE SCALE GENOMIC DNA]</scope>
    <source>
        <strain evidence="3 4">ATCC BAA-1496</strain>
    </source>
</reference>
<evidence type="ECO:0000313" key="3">
    <source>
        <dbReference type="EMBL" id="PRY63319.1"/>
    </source>
</evidence>
<accession>A0A2T0UZG6</accession>
<evidence type="ECO:0000259" key="2">
    <source>
        <dbReference type="Pfam" id="PF13335"/>
    </source>
</evidence>
<dbReference type="PANTHER" id="PTHR32039:SF7">
    <property type="entry name" value="COMPETENCE PROTEIN COMM"/>
    <property type="match status" value="1"/>
</dbReference>